<proteinExistence type="predicted"/>
<sequence length="74" mass="8513">MGRPPLPKDRSRRRRYRQKVSDAAQMQQLVATLFATLFRYLAANPFPHLPFTPHYVWTFVALTCAPSVTGGRHD</sequence>
<evidence type="ECO:0000313" key="3">
    <source>
        <dbReference type="Proteomes" id="UP000799440"/>
    </source>
</evidence>
<organism evidence="2 3">
    <name type="scientific">Sporormia fimetaria CBS 119925</name>
    <dbReference type="NCBI Taxonomy" id="1340428"/>
    <lineage>
        <taxon>Eukaryota</taxon>
        <taxon>Fungi</taxon>
        <taxon>Dikarya</taxon>
        <taxon>Ascomycota</taxon>
        <taxon>Pezizomycotina</taxon>
        <taxon>Dothideomycetes</taxon>
        <taxon>Pleosporomycetidae</taxon>
        <taxon>Pleosporales</taxon>
        <taxon>Sporormiaceae</taxon>
        <taxon>Sporormia</taxon>
    </lineage>
</organism>
<gene>
    <name evidence="2" type="ORF">M011DRAFT_471097</name>
</gene>
<dbReference type="AlphaFoldDB" id="A0A6A6UZP6"/>
<name>A0A6A6UZP6_9PLEO</name>
<feature type="region of interest" description="Disordered" evidence="1">
    <location>
        <begin position="1"/>
        <end position="20"/>
    </location>
</feature>
<dbReference type="EMBL" id="MU006594">
    <property type="protein sequence ID" value="KAF2743748.1"/>
    <property type="molecule type" value="Genomic_DNA"/>
</dbReference>
<keyword evidence="3" id="KW-1185">Reference proteome</keyword>
<accession>A0A6A6UZP6</accession>
<reference evidence="2" key="1">
    <citation type="journal article" date="2020" name="Stud. Mycol.">
        <title>101 Dothideomycetes genomes: a test case for predicting lifestyles and emergence of pathogens.</title>
        <authorList>
            <person name="Haridas S."/>
            <person name="Albert R."/>
            <person name="Binder M."/>
            <person name="Bloem J."/>
            <person name="Labutti K."/>
            <person name="Salamov A."/>
            <person name="Andreopoulos B."/>
            <person name="Baker S."/>
            <person name="Barry K."/>
            <person name="Bills G."/>
            <person name="Bluhm B."/>
            <person name="Cannon C."/>
            <person name="Castanera R."/>
            <person name="Culley D."/>
            <person name="Daum C."/>
            <person name="Ezra D."/>
            <person name="Gonzalez J."/>
            <person name="Henrissat B."/>
            <person name="Kuo A."/>
            <person name="Liang C."/>
            <person name="Lipzen A."/>
            <person name="Lutzoni F."/>
            <person name="Magnuson J."/>
            <person name="Mondo S."/>
            <person name="Nolan M."/>
            <person name="Ohm R."/>
            <person name="Pangilinan J."/>
            <person name="Park H.-J."/>
            <person name="Ramirez L."/>
            <person name="Alfaro M."/>
            <person name="Sun H."/>
            <person name="Tritt A."/>
            <person name="Yoshinaga Y."/>
            <person name="Zwiers L.-H."/>
            <person name="Turgeon B."/>
            <person name="Goodwin S."/>
            <person name="Spatafora J."/>
            <person name="Crous P."/>
            <person name="Grigoriev I."/>
        </authorList>
    </citation>
    <scope>NUCLEOTIDE SEQUENCE</scope>
    <source>
        <strain evidence="2">CBS 119925</strain>
    </source>
</reference>
<protein>
    <submittedName>
        <fullName evidence="2">Uncharacterized protein</fullName>
    </submittedName>
</protein>
<evidence type="ECO:0000313" key="2">
    <source>
        <dbReference type="EMBL" id="KAF2743748.1"/>
    </source>
</evidence>
<evidence type="ECO:0000256" key="1">
    <source>
        <dbReference type="SAM" id="MobiDB-lite"/>
    </source>
</evidence>
<dbReference type="Proteomes" id="UP000799440">
    <property type="component" value="Unassembled WGS sequence"/>
</dbReference>